<comment type="caution">
    <text evidence="3">The sequence shown here is derived from an EMBL/GenBank/DDBJ whole genome shotgun (WGS) entry which is preliminary data.</text>
</comment>
<evidence type="ECO:0000259" key="1">
    <source>
        <dbReference type="Pfam" id="PF13556"/>
    </source>
</evidence>
<gene>
    <name evidence="3" type="ORF">ACIGXA_08945</name>
</gene>
<evidence type="ECO:0000313" key="3">
    <source>
        <dbReference type="EMBL" id="MFI9100642.1"/>
    </source>
</evidence>
<reference evidence="3 4" key="1">
    <citation type="submission" date="2024-10" db="EMBL/GenBank/DDBJ databases">
        <title>The Natural Products Discovery Center: Release of the First 8490 Sequenced Strains for Exploring Actinobacteria Biosynthetic Diversity.</title>
        <authorList>
            <person name="Kalkreuter E."/>
            <person name="Kautsar S.A."/>
            <person name="Yang D."/>
            <person name="Bader C.D."/>
            <person name="Teijaro C.N."/>
            <person name="Fluegel L."/>
            <person name="Davis C.M."/>
            <person name="Simpson J.R."/>
            <person name="Lauterbach L."/>
            <person name="Steele A.D."/>
            <person name="Gui C."/>
            <person name="Meng S."/>
            <person name="Li G."/>
            <person name="Viehrig K."/>
            <person name="Ye F."/>
            <person name="Su P."/>
            <person name="Kiefer A.F."/>
            <person name="Nichols A."/>
            <person name="Cepeda A.J."/>
            <person name="Yan W."/>
            <person name="Fan B."/>
            <person name="Jiang Y."/>
            <person name="Adhikari A."/>
            <person name="Zheng C.-J."/>
            <person name="Schuster L."/>
            <person name="Cowan T.M."/>
            <person name="Smanski M.J."/>
            <person name="Chevrette M.G."/>
            <person name="De Carvalho L.P.S."/>
            <person name="Shen B."/>
        </authorList>
    </citation>
    <scope>NUCLEOTIDE SEQUENCE [LARGE SCALE GENOMIC DNA]</scope>
    <source>
        <strain evidence="3 4">NPDC053399</strain>
    </source>
</reference>
<feature type="domain" description="PucR C-terminal helix-turn-helix" evidence="1">
    <location>
        <begin position="334"/>
        <end position="392"/>
    </location>
</feature>
<dbReference type="RefSeq" id="WP_399646061.1">
    <property type="nucleotide sequence ID" value="NZ_JBITYG010000002.1"/>
</dbReference>
<name>A0ABW8C2K1_9ACTN</name>
<proteinExistence type="predicted"/>
<feature type="domain" description="PucR-like N-terminal" evidence="2">
    <location>
        <begin position="12"/>
        <end position="177"/>
    </location>
</feature>
<evidence type="ECO:0000259" key="2">
    <source>
        <dbReference type="Pfam" id="PF25906"/>
    </source>
</evidence>
<dbReference type="Proteomes" id="UP001614394">
    <property type="component" value="Unassembled WGS sequence"/>
</dbReference>
<dbReference type="Pfam" id="PF25906">
    <property type="entry name" value="PucR-like_N"/>
    <property type="match status" value="1"/>
</dbReference>
<dbReference type="PANTHER" id="PTHR33744:SF1">
    <property type="entry name" value="DNA-BINDING TRANSCRIPTIONAL ACTIVATOR ADER"/>
    <property type="match status" value="1"/>
</dbReference>
<dbReference type="InterPro" id="IPR042070">
    <property type="entry name" value="PucR_C-HTH_sf"/>
</dbReference>
<dbReference type="InterPro" id="IPR051448">
    <property type="entry name" value="CdaR-like_regulators"/>
</dbReference>
<accession>A0ABW8C2K1</accession>
<dbReference type="InterPro" id="IPR058663">
    <property type="entry name" value="PucR-like_N"/>
</dbReference>
<dbReference type="Pfam" id="PF13556">
    <property type="entry name" value="HTH_30"/>
    <property type="match status" value="1"/>
</dbReference>
<dbReference type="EMBL" id="JBITYG010000002">
    <property type="protein sequence ID" value="MFI9100642.1"/>
    <property type="molecule type" value="Genomic_DNA"/>
</dbReference>
<keyword evidence="4" id="KW-1185">Reference proteome</keyword>
<dbReference type="Gene3D" id="1.10.10.2840">
    <property type="entry name" value="PucR C-terminal helix-turn-helix domain"/>
    <property type="match status" value="1"/>
</dbReference>
<dbReference type="PANTHER" id="PTHR33744">
    <property type="entry name" value="CARBOHYDRATE DIACID REGULATOR"/>
    <property type="match status" value="1"/>
</dbReference>
<sequence>MRQTQELADEPFSRIPPELAHHLRPFLDAIRKEVVAAIQAEIPEYDRPTNDTYTKTIHTGVELGLNLLLDRLSTPGISAQEVINIYRGIGRGEAREGRSLDSFQGALRIGARISWRRIVSLADADVLPREVLGLLGEAALVHIDEIATATSAGYAEAQLHLAGELQRRRLRLFDMLIAEQPPTEEAIRDLAHAAHWPVPASLAVVVVDHHWERDTLYPILPPDFLARFDQRPGCIVVPDPGGPGRTRAVDSALQGHRAALGPTVQLTEGARSLRWAMDALTLARRDVLPGGEVVRCSENLATMLLFQDEALVDALAERHLGPLERMRPPYRARLADTLLCWLQCSRNANEVAGRLGIHPQTVRYRLRQLDELFGDRLQDPDARFEMELALRVQQLR</sequence>
<dbReference type="InterPro" id="IPR025736">
    <property type="entry name" value="PucR_C-HTH_dom"/>
</dbReference>
<organism evidence="3 4">
    <name type="scientific">Streptomyces fildesensis</name>
    <dbReference type="NCBI Taxonomy" id="375757"/>
    <lineage>
        <taxon>Bacteria</taxon>
        <taxon>Bacillati</taxon>
        <taxon>Actinomycetota</taxon>
        <taxon>Actinomycetes</taxon>
        <taxon>Kitasatosporales</taxon>
        <taxon>Streptomycetaceae</taxon>
        <taxon>Streptomyces</taxon>
    </lineage>
</organism>
<evidence type="ECO:0000313" key="4">
    <source>
        <dbReference type="Proteomes" id="UP001614394"/>
    </source>
</evidence>
<protein>
    <submittedName>
        <fullName evidence="3">PucR family transcriptional regulator</fullName>
    </submittedName>
</protein>